<dbReference type="GO" id="GO:0008168">
    <property type="term" value="F:methyltransferase activity"/>
    <property type="evidence" value="ECO:0007669"/>
    <property type="project" value="UniProtKB-KW"/>
</dbReference>
<evidence type="ECO:0000256" key="1">
    <source>
        <dbReference type="ARBA" id="ARBA00022723"/>
    </source>
</evidence>
<dbReference type="Gene3D" id="3.40.50.150">
    <property type="entry name" value="Vaccinia Virus protein VP39"/>
    <property type="match status" value="1"/>
</dbReference>
<reference evidence="3" key="1">
    <citation type="submission" date="2023-07" db="EMBL/GenBank/DDBJ databases">
        <title>Genomic Encyclopedia of Type Strains, Phase IV (KMG-IV): sequencing the most valuable type-strain genomes for metagenomic binning, comparative biology and taxonomic classification.</title>
        <authorList>
            <person name="Goeker M."/>
        </authorList>
    </citation>
    <scope>NUCLEOTIDE SEQUENCE</scope>
    <source>
        <strain evidence="3">DSM 21202</strain>
    </source>
</reference>
<keyword evidence="2" id="KW-0460">Magnesium</keyword>
<evidence type="ECO:0000256" key="2">
    <source>
        <dbReference type="ARBA" id="ARBA00022842"/>
    </source>
</evidence>
<dbReference type="InterPro" id="IPR042086">
    <property type="entry name" value="MeTrfase_capping"/>
</dbReference>
<evidence type="ECO:0000313" key="3">
    <source>
        <dbReference type="EMBL" id="MDQ0315597.1"/>
    </source>
</evidence>
<dbReference type="GO" id="GO:0046872">
    <property type="term" value="F:metal ion binding"/>
    <property type="evidence" value="ECO:0007669"/>
    <property type="project" value="UniProtKB-KW"/>
</dbReference>
<gene>
    <name evidence="3" type="ORF">J2S73_002054</name>
</gene>
<dbReference type="AlphaFoldDB" id="A0AAE4ASY2"/>
<dbReference type="Proteomes" id="UP001229244">
    <property type="component" value="Unassembled WGS sequence"/>
</dbReference>
<keyword evidence="4" id="KW-1185">Reference proteome</keyword>
<dbReference type="PANTHER" id="PTHR31009">
    <property type="entry name" value="S-ADENOSYL-L-METHIONINE:CARBOXYL METHYLTRANSFERASE FAMILY PROTEIN"/>
    <property type="match status" value="1"/>
</dbReference>
<comment type="caution">
    <text evidence="3">The sequence shown here is derived from an EMBL/GenBank/DDBJ whole genome shotgun (WGS) entry which is preliminary data.</text>
</comment>
<keyword evidence="3" id="KW-0489">Methyltransferase</keyword>
<accession>A0AAE4ASY2</accession>
<dbReference type="InterPro" id="IPR029063">
    <property type="entry name" value="SAM-dependent_MTases_sf"/>
</dbReference>
<dbReference type="SUPFAM" id="SSF53335">
    <property type="entry name" value="S-adenosyl-L-methionine-dependent methyltransferases"/>
    <property type="match status" value="1"/>
</dbReference>
<keyword evidence="3" id="KW-0808">Transferase</keyword>
<organism evidence="3 4">
    <name type="scientific">Amorphus orientalis</name>
    <dbReference type="NCBI Taxonomy" id="649198"/>
    <lineage>
        <taxon>Bacteria</taxon>
        <taxon>Pseudomonadati</taxon>
        <taxon>Pseudomonadota</taxon>
        <taxon>Alphaproteobacteria</taxon>
        <taxon>Hyphomicrobiales</taxon>
        <taxon>Amorphaceae</taxon>
        <taxon>Amorphus</taxon>
    </lineage>
</organism>
<dbReference type="RefSeq" id="WP_306885425.1">
    <property type="nucleotide sequence ID" value="NZ_JAUSUL010000002.1"/>
</dbReference>
<protein>
    <submittedName>
        <fullName evidence="3">SAM-dependent methyltransferase</fullName>
    </submittedName>
</protein>
<dbReference type="GO" id="GO:0032259">
    <property type="term" value="P:methylation"/>
    <property type="evidence" value="ECO:0007669"/>
    <property type="project" value="UniProtKB-KW"/>
</dbReference>
<sequence length="373" mass="41162">MTANQTGISTQAVLSMRSGGYYSERTYGAKQAIDKMLPVVQDALTPDPAASGILRVADFGAADGGTSRELWFKAFQALREGGDGREIAITYTDLPSNDFSTLFRTMQGLQGDEALAYQKQLDGVFVYGCGTGFHTQLFPSESLDFGFSATAMHYLSVKPCEISTHVHATGAEGAEADAFAEQARADWERILLARAAELKPGGRMVCLNFGIDEKGRYLGNTGGQHMFNMFDRFWKELRDEGKITPTEYERATFVQYYRTLEEFTAPLKDPSSPVAKAGLRLVDAFSTYTRCPYETRFSESGGSMTNAEFAKSLIPTMRSWSETVFLTALDGRPPAEAQALVDEFYQSYEDHVAVEPAGHAMDYIHIVVVMEKT</sequence>
<keyword evidence="1" id="KW-0479">Metal-binding</keyword>
<dbReference type="Gene3D" id="1.10.1200.270">
    <property type="entry name" value="Methyltransferase, alpha-helical capping domain"/>
    <property type="match status" value="1"/>
</dbReference>
<dbReference type="InterPro" id="IPR005299">
    <property type="entry name" value="MeTrfase_7"/>
</dbReference>
<evidence type="ECO:0000313" key="4">
    <source>
        <dbReference type="Proteomes" id="UP001229244"/>
    </source>
</evidence>
<name>A0AAE4ASY2_9HYPH</name>
<dbReference type="EMBL" id="JAUSUL010000002">
    <property type="protein sequence ID" value="MDQ0315597.1"/>
    <property type="molecule type" value="Genomic_DNA"/>
</dbReference>
<dbReference type="Pfam" id="PF03492">
    <property type="entry name" value="Methyltransf_7"/>
    <property type="match status" value="1"/>
</dbReference>
<proteinExistence type="predicted"/>